<dbReference type="GO" id="GO:0000287">
    <property type="term" value="F:magnesium ion binding"/>
    <property type="evidence" value="ECO:0007669"/>
    <property type="project" value="TreeGrafter"/>
</dbReference>
<evidence type="ECO:0000259" key="5">
    <source>
        <dbReference type="Pfam" id="PF03328"/>
    </source>
</evidence>
<evidence type="ECO:0000256" key="2">
    <source>
        <dbReference type="ARBA" id="ARBA00022723"/>
    </source>
</evidence>
<dbReference type="PANTHER" id="PTHR32308:SF0">
    <property type="entry name" value="HPCH_HPAI ALDOLASE_CITRATE LYASE DOMAIN-CONTAINING PROTEIN"/>
    <property type="match status" value="1"/>
</dbReference>
<proteinExistence type="predicted"/>
<evidence type="ECO:0000256" key="3">
    <source>
        <dbReference type="ARBA" id="ARBA00022842"/>
    </source>
</evidence>
<dbReference type="EMBL" id="VFLP01000059">
    <property type="protein sequence ID" value="TRX90113.1"/>
    <property type="molecule type" value="Genomic_DNA"/>
</dbReference>
<evidence type="ECO:0000313" key="7">
    <source>
        <dbReference type="Proteomes" id="UP000319160"/>
    </source>
</evidence>
<dbReference type="PANTHER" id="PTHR32308">
    <property type="entry name" value="LYASE BETA SUBUNIT, PUTATIVE (AFU_ORTHOLOGUE AFUA_4G13030)-RELATED"/>
    <property type="match status" value="1"/>
</dbReference>
<evidence type="ECO:0000313" key="6">
    <source>
        <dbReference type="EMBL" id="TRX90113.1"/>
    </source>
</evidence>
<accession>A0A553HQ90</accession>
<dbReference type="Gene3D" id="3.20.20.60">
    <property type="entry name" value="Phosphoenolpyruvate-binding domains"/>
    <property type="match status" value="1"/>
</dbReference>
<feature type="domain" description="HpcH/HpaI aldolase/citrate lyase" evidence="5">
    <location>
        <begin position="9"/>
        <end position="262"/>
    </location>
</feature>
<dbReference type="GO" id="GO:0003824">
    <property type="term" value="F:catalytic activity"/>
    <property type="evidence" value="ECO:0007669"/>
    <property type="project" value="InterPro"/>
</dbReference>
<evidence type="ECO:0000256" key="4">
    <source>
        <dbReference type="PIRSR" id="PIRSR015582-2"/>
    </source>
</evidence>
<gene>
    <name evidence="6" type="ORF">FHL15_009032</name>
</gene>
<dbReference type="OrthoDB" id="1773at2759"/>
<dbReference type="AlphaFoldDB" id="A0A553HQ90"/>
<keyword evidence="7" id="KW-1185">Reference proteome</keyword>
<dbReference type="Pfam" id="PF03328">
    <property type="entry name" value="HpcH_HpaI"/>
    <property type="match status" value="1"/>
</dbReference>
<evidence type="ECO:0000256" key="1">
    <source>
        <dbReference type="ARBA" id="ARBA00001946"/>
    </source>
</evidence>
<dbReference type="InterPro" id="IPR005000">
    <property type="entry name" value="Aldolase/citrate-lyase_domain"/>
</dbReference>
<feature type="binding site" evidence="4">
    <location>
        <position position="187"/>
    </location>
    <ligand>
        <name>Mg(2+)</name>
        <dbReference type="ChEBI" id="CHEBI:18420"/>
    </ligand>
</feature>
<organism evidence="6 7">
    <name type="scientific">Xylaria flabelliformis</name>
    <dbReference type="NCBI Taxonomy" id="2512241"/>
    <lineage>
        <taxon>Eukaryota</taxon>
        <taxon>Fungi</taxon>
        <taxon>Dikarya</taxon>
        <taxon>Ascomycota</taxon>
        <taxon>Pezizomycotina</taxon>
        <taxon>Sordariomycetes</taxon>
        <taxon>Xylariomycetidae</taxon>
        <taxon>Xylariales</taxon>
        <taxon>Xylariaceae</taxon>
        <taxon>Xylaria</taxon>
    </lineage>
</organism>
<dbReference type="PIRSF" id="PIRSF015582">
    <property type="entry name" value="Cit_lyase_B"/>
    <property type="match status" value="1"/>
</dbReference>
<comment type="cofactor">
    <cofactor evidence="1">
        <name>Mg(2+)</name>
        <dbReference type="ChEBI" id="CHEBI:18420"/>
    </cofactor>
</comment>
<dbReference type="InterPro" id="IPR015813">
    <property type="entry name" value="Pyrv/PenolPyrv_kinase-like_dom"/>
</dbReference>
<dbReference type="SUPFAM" id="SSF51621">
    <property type="entry name" value="Phosphoenolpyruvate/pyruvate domain"/>
    <property type="match status" value="1"/>
</dbReference>
<reference evidence="7" key="1">
    <citation type="submission" date="2019-06" db="EMBL/GenBank/DDBJ databases">
        <title>Draft genome sequence of the griseofulvin-producing fungus Xylaria cubensis strain G536.</title>
        <authorList>
            <person name="Mead M.E."/>
            <person name="Raja H.A."/>
            <person name="Steenwyk J.L."/>
            <person name="Knowles S.L."/>
            <person name="Oberlies N.H."/>
            <person name="Rokas A."/>
        </authorList>
    </citation>
    <scope>NUCLEOTIDE SEQUENCE [LARGE SCALE GENOMIC DNA]</scope>
    <source>
        <strain evidence="7">G536</strain>
    </source>
</reference>
<dbReference type="InterPro" id="IPR011206">
    <property type="entry name" value="Citrate_lyase_beta/mcl1/mcl2"/>
</dbReference>
<dbReference type="STRING" id="2512241.A0A553HQ90"/>
<dbReference type="InterPro" id="IPR040442">
    <property type="entry name" value="Pyrv_kinase-like_dom_sf"/>
</dbReference>
<keyword evidence="3 4" id="KW-0460">Magnesium</keyword>
<sequence>MPPSTFLRRALLYVPASSKKMLNKSSAFAVDSVVYDLERSVTAALRPLARHMVANHIASAAMRSLGRGPQEVLLRINAVETDLALKDLNHVIPIAKNNLDTIVVPKVQSAADLRYIADIVRHLAPDRAHYQEDTPLDASEQTGTASRPRPLHLIGLIGSALGLANIQEICRTGRTLGLVGIGFAAGDFMSSLGLRKLANWRERREVLLARPSIVNACRAYDIPSAIDMASFNIHEHADGLSLEEESREGRSLGFTGKQAINPSQVGVIQRAFSPSENEMKWVV</sequence>
<comment type="caution">
    <text evidence="6">The sequence shown here is derived from an EMBL/GenBank/DDBJ whole genome shotgun (WGS) entry which is preliminary data.</text>
</comment>
<dbReference type="Proteomes" id="UP000319160">
    <property type="component" value="Unassembled WGS sequence"/>
</dbReference>
<protein>
    <recommendedName>
        <fullName evidence="5">HpcH/HpaI aldolase/citrate lyase domain-containing protein</fullName>
    </recommendedName>
</protein>
<keyword evidence="2 4" id="KW-0479">Metal-binding</keyword>
<dbReference type="GO" id="GO:0006107">
    <property type="term" value="P:oxaloacetate metabolic process"/>
    <property type="evidence" value="ECO:0007669"/>
    <property type="project" value="TreeGrafter"/>
</dbReference>
<name>A0A553HQ90_9PEZI</name>